<dbReference type="PROSITE" id="PS50158">
    <property type="entry name" value="ZF_CCHC"/>
    <property type="match status" value="1"/>
</dbReference>
<feature type="domain" description="Reverse transcriptase" evidence="15">
    <location>
        <begin position="1244"/>
        <end position="1421"/>
    </location>
</feature>
<dbReference type="GeneTree" id="ENSGT01050000244855"/>
<proteinExistence type="inferred from homology"/>
<dbReference type="PANTHER" id="PTHR37984">
    <property type="entry name" value="PROTEIN CBG26694"/>
    <property type="match status" value="1"/>
</dbReference>
<dbReference type="Pfam" id="PF02023">
    <property type="entry name" value="SCAN"/>
    <property type="match status" value="1"/>
</dbReference>
<comment type="similarity">
    <text evidence="1">Belongs to the beta type-B retroviral polymerase family. HERV class-II K(HML-2) pol subfamily.</text>
</comment>
<keyword evidence="18" id="KW-1185">Reference proteome</keyword>
<dbReference type="Gene3D" id="3.30.70.270">
    <property type="match status" value="2"/>
</dbReference>
<feature type="compositionally biased region" description="Low complexity" evidence="12">
    <location>
        <begin position="207"/>
        <end position="219"/>
    </location>
</feature>
<name>A0A669BLI2_ORENI</name>
<dbReference type="Pfam" id="PF00078">
    <property type="entry name" value="RVT_1"/>
    <property type="match status" value="1"/>
</dbReference>
<dbReference type="SUPFAM" id="SSF53098">
    <property type="entry name" value="Ribonuclease H-like"/>
    <property type="match status" value="1"/>
</dbReference>
<evidence type="ECO:0000313" key="18">
    <source>
        <dbReference type="Proteomes" id="UP000005207"/>
    </source>
</evidence>
<evidence type="ECO:0000256" key="9">
    <source>
        <dbReference type="ARBA" id="ARBA00039658"/>
    </source>
</evidence>
<dbReference type="InterPro" id="IPR038269">
    <property type="entry name" value="SCAN_sf"/>
</dbReference>
<dbReference type="GO" id="GO:0004523">
    <property type="term" value="F:RNA-DNA hybrid ribonuclease activity"/>
    <property type="evidence" value="ECO:0007669"/>
    <property type="project" value="UniProtKB-EC"/>
</dbReference>
<evidence type="ECO:0000256" key="11">
    <source>
        <dbReference type="SAM" id="Coils"/>
    </source>
</evidence>
<dbReference type="Gene3D" id="1.10.4020.10">
    <property type="entry name" value="DNA breaking-rejoining enzymes"/>
    <property type="match status" value="1"/>
</dbReference>
<evidence type="ECO:0000259" key="15">
    <source>
        <dbReference type="PROSITE" id="PS50878"/>
    </source>
</evidence>
<feature type="domain" description="Integrase catalytic" evidence="16">
    <location>
        <begin position="826"/>
        <end position="984"/>
    </location>
</feature>
<dbReference type="InterPro" id="IPR001584">
    <property type="entry name" value="Integrase_cat-core"/>
</dbReference>
<dbReference type="CDD" id="cd09274">
    <property type="entry name" value="RNase_HI_RT_Ty3"/>
    <property type="match status" value="1"/>
</dbReference>
<dbReference type="Pfam" id="PF17921">
    <property type="entry name" value="Integrase_H2C2"/>
    <property type="match status" value="1"/>
</dbReference>
<feature type="region of interest" description="Disordered" evidence="12">
    <location>
        <begin position="413"/>
        <end position="432"/>
    </location>
</feature>
<feature type="compositionally biased region" description="Basic and acidic residues" evidence="12">
    <location>
        <begin position="413"/>
        <end position="428"/>
    </location>
</feature>
<keyword evidence="5" id="KW-0540">Nuclease</keyword>
<reference evidence="17" key="3">
    <citation type="submission" date="2025-09" db="UniProtKB">
        <authorList>
            <consortium name="Ensembl"/>
        </authorList>
    </citation>
    <scope>IDENTIFICATION</scope>
</reference>
<dbReference type="PROSITE" id="PS50994">
    <property type="entry name" value="INTEGRASE"/>
    <property type="match status" value="1"/>
</dbReference>
<dbReference type="InParanoid" id="A0A669BLI2"/>
<feature type="coiled-coil region" evidence="11">
    <location>
        <begin position="156"/>
        <end position="183"/>
    </location>
</feature>
<reference evidence="17" key="2">
    <citation type="submission" date="2025-08" db="UniProtKB">
        <authorList>
            <consortium name="Ensembl"/>
        </authorList>
    </citation>
    <scope>IDENTIFICATION</scope>
</reference>
<dbReference type="InterPro" id="IPR036875">
    <property type="entry name" value="Znf_CCHC_sf"/>
</dbReference>
<evidence type="ECO:0000256" key="13">
    <source>
        <dbReference type="SAM" id="SignalP"/>
    </source>
</evidence>
<reference evidence="18" key="1">
    <citation type="submission" date="2012-01" db="EMBL/GenBank/DDBJ databases">
        <title>The Genome Sequence of Oreochromis niloticus (Nile Tilapia).</title>
        <authorList>
            <consortium name="Broad Institute Genome Assembly Team"/>
            <consortium name="Broad Institute Sequencing Platform"/>
            <person name="Di Palma F."/>
            <person name="Johnson J."/>
            <person name="Lander E.S."/>
            <person name="Lindblad-Toh K."/>
        </authorList>
    </citation>
    <scope>NUCLEOTIDE SEQUENCE [LARGE SCALE GENOMIC DNA]</scope>
</reference>
<dbReference type="InterPro" id="IPR054465">
    <property type="entry name" value="Integrase_p58-like_C"/>
</dbReference>
<dbReference type="Gene3D" id="4.10.60.10">
    <property type="entry name" value="Zinc finger, CCHC-type"/>
    <property type="match status" value="1"/>
</dbReference>
<dbReference type="SUPFAM" id="SSF56672">
    <property type="entry name" value="DNA/RNA polymerases"/>
    <property type="match status" value="1"/>
</dbReference>
<dbReference type="GO" id="GO:0015074">
    <property type="term" value="P:DNA integration"/>
    <property type="evidence" value="ECO:0007669"/>
    <property type="project" value="InterPro"/>
</dbReference>
<dbReference type="InterPro" id="IPR043502">
    <property type="entry name" value="DNA/RNA_pol_sf"/>
</dbReference>
<dbReference type="Proteomes" id="UP000005207">
    <property type="component" value="Linkage group LG14"/>
</dbReference>
<evidence type="ECO:0000259" key="16">
    <source>
        <dbReference type="PROSITE" id="PS50994"/>
    </source>
</evidence>
<dbReference type="Gene3D" id="1.10.340.70">
    <property type="match status" value="1"/>
</dbReference>
<dbReference type="Gene3D" id="3.30.420.10">
    <property type="entry name" value="Ribonuclease H-like superfamily/Ribonuclease H"/>
    <property type="match status" value="1"/>
</dbReference>
<dbReference type="InterPro" id="IPR050951">
    <property type="entry name" value="Retrovirus_Pol_polyprotein"/>
</dbReference>
<dbReference type="PROSITE" id="PS50878">
    <property type="entry name" value="RT_POL"/>
    <property type="match status" value="1"/>
</dbReference>
<dbReference type="SUPFAM" id="SSF47353">
    <property type="entry name" value="Retrovirus capsid dimerization domain-like"/>
    <property type="match status" value="1"/>
</dbReference>
<evidence type="ECO:0000313" key="17">
    <source>
        <dbReference type="Ensembl" id="ENSONIP00000035409.1"/>
    </source>
</evidence>
<feature type="domain" description="CCHC-type" evidence="14">
    <location>
        <begin position="441"/>
        <end position="455"/>
    </location>
</feature>
<dbReference type="FunFam" id="3.30.70.270:FF:000115">
    <property type="entry name" value="Polyprotein of retroviral origin, putative"/>
    <property type="match status" value="1"/>
</dbReference>
<protein>
    <recommendedName>
        <fullName evidence="9">Gypsy retrotransposon integrase-like protein 1</fullName>
        <ecNumber evidence="2">3.1.26.4</ecNumber>
    </recommendedName>
</protein>
<dbReference type="Pfam" id="PF17917">
    <property type="entry name" value="RT_RNaseH"/>
    <property type="match status" value="1"/>
</dbReference>
<keyword evidence="6" id="KW-0255">Endonuclease</keyword>
<keyword evidence="10" id="KW-0863">Zinc-finger</keyword>
<feature type="signal peptide" evidence="13">
    <location>
        <begin position="1"/>
        <end position="20"/>
    </location>
</feature>
<keyword evidence="4" id="KW-0548">Nucleotidyltransferase</keyword>
<keyword evidence="8" id="KW-0695">RNA-directed DNA polymerase</keyword>
<dbReference type="InterPro" id="IPR003309">
    <property type="entry name" value="SCAN_dom"/>
</dbReference>
<evidence type="ECO:0000259" key="14">
    <source>
        <dbReference type="PROSITE" id="PS50158"/>
    </source>
</evidence>
<dbReference type="Gene3D" id="3.10.20.370">
    <property type="match status" value="1"/>
</dbReference>
<dbReference type="Pfam" id="PF22938">
    <property type="entry name" value="Integrase_p58_C"/>
    <property type="match status" value="1"/>
</dbReference>
<accession>A0A669BLI2</accession>
<dbReference type="InterPro" id="IPR041588">
    <property type="entry name" value="Integrase_H2C2"/>
</dbReference>
<dbReference type="OMA" id="HAFECAK"/>
<dbReference type="Pfam" id="PF00665">
    <property type="entry name" value="rve"/>
    <property type="match status" value="1"/>
</dbReference>
<evidence type="ECO:0000256" key="10">
    <source>
        <dbReference type="PROSITE-ProRule" id="PRU00047"/>
    </source>
</evidence>
<evidence type="ECO:0000256" key="3">
    <source>
        <dbReference type="ARBA" id="ARBA00022679"/>
    </source>
</evidence>
<evidence type="ECO:0000256" key="5">
    <source>
        <dbReference type="ARBA" id="ARBA00022722"/>
    </source>
</evidence>
<dbReference type="InterPro" id="IPR012337">
    <property type="entry name" value="RNaseH-like_sf"/>
</dbReference>
<evidence type="ECO:0000256" key="8">
    <source>
        <dbReference type="ARBA" id="ARBA00022918"/>
    </source>
</evidence>
<dbReference type="InterPro" id="IPR043128">
    <property type="entry name" value="Rev_trsase/Diguanyl_cyclase"/>
</dbReference>
<feature type="chain" id="PRO_5025541230" description="Gypsy retrotransposon integrase-like protein 1" evidence="13">
    <location>
        <begin position="21"/>
        <end position="1636"/>
    </location>
</feature>
<dbReference type="GO" id="GO:0003676">
    <property type="term" value="F:nucleic acid binding"/>
    <property type="evidence" value="ECO:0007669"/>
    <property type="project" value="InterPro"/>
</dbReference>
<dbReference type="Ensembl" id="ENSONIT00000067714.1">
    <property type="protein sequence ID" value="ENSONIP00000035409.1"/>
    <property type="gene ID" value="ENSONIG00000039002.1"/>
</dbReference>
<evidence type="ECO:0000256" key="2">
    <source>
        <dbReference type="ARBA" id="ARBA00012180"/>
    </source>
</evidence>
<dbReference type="InterPro" id="IPR001878">
    <property type="entry name" value="Znf_CCHC"/>
</dbReference>
<dbReference type="InterPro" id="IPR000477">
    <property type="entry name" value="RT_dom"/>
</dbReference>
<evidence type="ECO:0000256" key="4">
    <source>
        <dbReference type="ARBA" id="ARBA00022695"/>
    </source>
</evidence>
<evidence type="ECO:0000256" key="12">
    <source>
        <dbReference type="SAM" id="MobiDB-lite"/>
    </source>
</evidence>
<keyword evidence="7" id="KW-0378">Hydrolase</keyword>
<keyword evidence="10" id="KW-0862">Zinc</keyword>
<dbReference type="InterPro" id="IPR036397">
    <property type="entry name" value="RNaseH_sf"/>
</dbReference>
<sequence length="1636" mass="182411">MVKVWSCLFLLVCLAEVVSMATGVFNLSAFLSSPSWEELHVCRKHDLFAIAAHFELKVSRQLVKEDLKTAVSNKLVEEGLLPVSKSPRLPVPLDRTPNEGVKPAVLKEEGQNPAAVEQQTVENLGTNGSPSFATPSSPRSRQEVLLKVRLAKLQLEAQDKAQARQAELELRRLELEAETEKVLKLKRLELELQTEREVRLRQLELQAQTSRSTTTQPSSANSSAVGETTSSPVNTGGFNVSKNIVLVPPFRESEVDTYFNVFERVAASLHWPREVWPLLLQCKLVGKAQEVCSALSLEESLKYDVVKSAILAAYELVPEAYRQRFRNHKRTANQTFVEFAREKATLFDRWITASKVLDYNCLRELILLEEFKNGLPERMVVHLNEQKVSTLKEAAVIADEFVLTHKTVFVQKHEVTTREPPPRKDPSSPRRTFASRTERECFYCHKLGHVVVECPALKRKNQSPKGVGLIKTIHAKRGDQSEGVDPCFKPFLLDGTVSLTGKPEDEKPIRILRDTGGSRSVILSDVLPLSDHSSCHGSILIQGVEMGYVEAPLHYVYIKSKLVNGIFSVAVRPSLPIKGVQFILGNDIAGGKVQSVPEVTHDPTSNLKSNDLATCFPSVFPACVLTRAQTRRKAAEIDLADSSLAQALATDDWQTLIDLKSGSKDTIEKGKDLHLSQLDLPVTRESLIAAQKSDPSLTKCFTSLSETGNKKASYFLEDGVLMRKWTAHPSLTADVEGSCSDDCDWSTTYQIVVPLEYRPYVVSLAHEHPLSGHLGVTKTYNKILNHFFWPGLKADVVEFCRTCQTCQIAGKPNQTVPIAPLHPIPVLGEPFERVIVDCVGPLPKTKNGNQFLLTAMCTSTRFPEAVPLRRITAPLVIKVLTKFFTTFGLPKVVQTDQGTNFLSKLFKQVMQTLGIKHVVSSAYHPESQGALERWHQTLKATLQKYCLDTGKEWDEGVPLMVFAMREAKQESLGFSPNELVFGHSVRGPLKLLKEQFLSTDHVVKTNVLDYVSQFRERLHKARLAAAEALSSAQGKMKSWYDKKAVPRSFNPGDKVLVLLPTASSALSARFCGPYQVDKKVNDTDYVIKTPDRKRKTRLCHLNMLKSFHSRADSLCGPADKSVASLPEQISSPETLLLNSSSGLRSSLDEDGLKLCDASYQSARMLNSEVLSQLSTYLSHLTREQQLDIERLVNIHLKLFGDMPSRTTVIEHDIDVGNAVPIKQHAYRVNMAKREMINEEVDYLLKHGLAIPSYSPWSSPCLVTPKSDGTPRFCTDFRKVNAVTVPDSFPLPRIEDCIDSVGSAAYVSKLDLLKGYWQVPLTERASEISAFVTPDHFLQYTVMAFGMRNAPATFQRLMSTVLSGVANCNVYLDDVVIYSSNWSGHVDTLATVFKRLADASLTLNLAKCEFGKATVTYLGKEVGQGKVRPISAKVNAILNFPVPTTRRELRRFLGMVGYYRCFCRNFSEVVTPLTNLCSPKVPFIWSPECHHAFECAKGLLSSSPVLVAPDFSKPFKLEVDASEVGAGAVLLQDDGQGVSHPVCFFGKKFDAHQRRYSTIEKETLAMLLALQHFDVYVGSTSQPVEVFTDHNPLVFLSRMYNNNQRLMRWALISQNYNIEIKHKRGCENIVADALSRM</sequence>
<dbReference type="CDD" id="cd01647">
    <property type="entry name" value="RT_LTR"/>
    <property type="match status" value="1"/>
</dbReference>
<keyword evidence="13" id="KW-0732">Signal</keyword>
<dbReference type="SUPFAM" id="SSF57756">
    <property type="entry name" value="Retrovirus zinc finger-like domains"/>
    <property type="match status" value="1"/>
</dbReference>
<dbReference type="GO" id="GO:0003964">
    <property type="term" value="F:RNA-directed DNA polymerase activity"/>
    <property type="evidence" value="ECO:0007669"/>
    <property type="project" value="UniProtKB-KW"/>
</dbReference>
<dbReference type="FunFam" id="3.30.420.10:FF:000032">
    <property type="entry name" value="Retrovirus-related Pol polyprotein from transposon 297-like Protein"/>
    <property type="match status" value="1"/>
</dbReference>
<dbReference type="InterPro" id="IPR041373">
    <property type="entry name" value="RT_RNaseH"/>
</dbReference>
<keyword evidence="10" id="KW-0479">Metal-binding</keyword>
<dbReference type="Gene3D" id="3.10.10.10">
    <property type="entry name" value="HIV Type 1 Reverse Transcriptase, subunit A, domain 1"/>
    <property type="match status" value="1"/>
</dbReference>
<dbReference type="PANTHER" id="PTHR37984:SF5">
    <property type="entry name" value="PROTEIN NYNRIN-LIKE"/>
    <property type="match status" value="1"/>
</dbReference>
<feature type="region of interest" description="Disordered" evidence="12">
    <location>
        <begin position="207"/>
        <end position="232"/>
    </location>
</feature>
<evidence type="ECO:0000256" key="1">
    <source>
        <dbReference type="ARBA" id="ARBA00010879"/>
    </source>
</evidence>
<evidence type="ECO:0000256" key="7">
    <source>
        <dbReference type="ARBA" id="ARBA00022801"/>
    </source>
</evidence>
<evidence type="ECO:0000256" key="6">
    <source>
        <dbReference type="ARBA" id="ARBA00022759"/>
    </source>
</evidence>
<dbReference type="GO" id="GO:0008270">
    <property type="term" value="F:zinc ion binding"/>
    <property type="evidence" value="ECO:0007669"/>
    <property type="project" value="UniProtKB-KW"/>
</dbReference>
<dbReference type="EC" id="3.1.26.4" evidence="2"/>
<keyword evidence="3" id="KW-0808">Transferase</keyword>
<feature type="compositionally biased region" description="Polar residues" evidence="12">
    <location>
        <begin position="220"/>
        <end position="232"/>
    </location>
</feature>
<organism evidence="17 18">
    <name type="scientific">Oreochromis niloticus</name>
    <name type="common">Nile tilapia</name>
    <name type="synonym">Tilapia nilotica</name>
    <dbReference type="NCBI Taxonomy" id="8128"/>
    <lineage>
        <taxon>Eukaryota</taxon>
        <taxon>Metazoa</taxon>
        <taxon>Chordata</taxon>
        <taxon>Craniata</taxon>
        <taxon>Vertebrata</taxon>
        <taxon>Euteleostomi</taxon>
        <taxon>Actinopterygii</taxon>
        <taxon>Neopterygii</taxon>
        <taxon>Teleostei</taxon>
        <taxon>Neoteleostei</taxon>
        <taxon>Acanthomorphata</taxon>
        <taxon>Ovalentaria</taxon>
        <taxon>Cichlomorphae</taxon>
        <taxon>Cichliformes</taxon>
        <taxon>Cichlidae</taxon>
        <taxon>African cichlids</taxon>
        <taxon>Pseudocrenilabrinae</taxon>
        <taxon>Oreochromini</taxon>
        <taxon>Oreochromis</taxon>
    </lineage>
</organism>
<dbReference type="FunFam" id="1.10.340.70:FF:000001">
    <property type="entry name" value="Retrovirus-related Pol polyprotein from transposon gypsy-like Protein"/>
    <property type="match status" value="1"/>
</dbReference>
<keyword evidence="11" id="KW-0175">Coiled coil</keyword>